<evidence type="ECO:0000313" key="4">
    <source>
        <dbReference type="Proteomes" id="UP000566819"/>
    </source>
</evidence>
<feature type="region of interest" description="Disordered" evidence="1">
    <location>
        <begin position="89"/>
        <end position="136"/>
    </location>
</feature>
<gene>
    <name evidence="3" type="ORF">G7Y89_g12882</name>
</gene>
<dbReference type="CDD" id="cd11296">
    <property type="entry name" value="O-FucT_like"/>
    <property type="match status" value="1"/>
</dbReference>
<feature type="transmembrane region" description="Helical" evidence="2">
    <location>
        <begin position="47"/>
        <end position="66"/>
    </location>
</feature>
<dbReference type="OrthoDB" id="20368at2759"/>
<organism evidence="3 4">
    <name type="scientific">Cudoniella acicularis</name>
    <dbReference type="NCBI Taxonomy" id="354080"/>
    <lineage>
        <taxon>Eukaryota</taxon>
        <taxon>Fungi</taxon>
        <taxon>Dikarya</taxon>
        <taxon>Ascomycota</taxon>
        <taxon>Pezizomycotina</taxon>
        <taxon>Leotiomycetes</taxon>
        <taxon>Helotiales</taxon>
        <taxon>Tricladiaceae</taxon>
        <taxon>Cudoniella</taxon>
    </lineage>
</organism>
<reference evidence="3 4" key="1">
    <citation type="submission" date="2020-03" db="EMBL/GenBank/DDBJ databases">
        <title>Draft Genome Sequence of Cudoniella acicularis.</title>
        <authorList>
            <person name="Buettner E."/>
            <person name="Kellner H."/>
        </authorList>
    </citation>
    <scope>NUCLEOTIDE SEQUENCE [LARGE SCALE GENOMIC DNA]</scope>
    <source>
        <strain evidence="3 4">DSM 108380</strain>
    </source>
</reference>
<dbReference type="EMBL" id="JAAMPI010001418">
    <property type="protein sequence ID" value="KAF4625292.1"/>
    <property type="molecule type" value="Genomic_DNA"/>
</dbReference>
<comment type="caution">
    <text evidence="3">The sequence shown here is derived from an EMBL/GenBank/DDBJ whole genome shotgun (WGS) entry which is preliminary data.</text>
</comment>
<evidence type="ECO:0000256" key="1">
    <source>
        <dbReference type="SAM" id="MobiDB-lite"/>
    </source>
</evidence>
<keyword evidence="2" id="KW-1133">Transmembrane helix</keyword>
<keyword evidence="4" id="KW-1185">Reference proteome</keyword>
<dbReference type="AlphaFoldDB" id="A0A8H4R8D9"/>
<sequence length="446" mass="50999">MRKPQPIVNRINYGAVVPYEEDFEVLWWLQVLLVSSISTEVSSRQRLIWLAAAALLLCIVRFSYVFPHSLRIIEEAEIFRGALRPQDPLYEDGGIPPPEDFDTIPEVVKPEPDKEPENVTEEKPDEKPKENDTFNGLPELCKQTKWTEGLWLHCHSGCGENKLSMCGGLNNARNRIQTCFRLAIDAGTGVIMAPVTNRAEEQLMNTNGEALCPEHFWDMEYLQSKLQEHCPQLHVRMCDDRLGIEKTVIPQYRDYNSDSYVLGTFRQYVETSLSDSNISITDINPSDQVILEFGDGFTAWNYKTSNEIQTIRKALFKTLKFNQDLLNLSSHVLQSPELNNGAFFGLHLRGEDDWPGGFGSADDQKRVYAEEIERIQINDPIKTIYVSCGDQEAIQKFRDMMEPNGYKVHDKWSLLANQPEKFAQIEALTFDQKAIVEYQVLVDAKP</sequence>
<evidence type="ECO:0000256" key="2">
    <source>
        <dbReference type="SAM" id="Phobius"/>
    </source>
</evidence>
<keyword evidence="2" id="KW-0812">Transmembrane</keyword>
<accession>A0A8H4R8D9</accession>
<keyword evidence="2" id="KW-0472">Membrane</keyword>
<dbReference type="Proteomes" id="UP000566819">
    <property type="component" value="Unassembled WGS sequence"/>
</dbReference>
<proteinExistence type="predicted"/>
<protein>
    <submittedName>
        <fullName evidence="3">Uncharacterized protein</fullName>
    </submittedName>
</protein>
<feature type="compositionally biased region" description="Basic and acidic residues" evidence="1">
    <location>
        <begin position="108"/>
        <end position="132"/>
    </location>
</feature>
<name>A0A8H4R8D9_9HELO</name>
<evidence type="ECO:0000313" key="3">
    <source>
        <dbReference type="EMBL" id="KAF4625292.1"/>
    </source>
</evidence>